<gene>
    <name evidence="2" type="ORF">BUZ51_01775</name>
</gene>
<dbReference type="AlphaFoldDB" id="A0A974L160"/>
<evidence type="ECO:0000313" key="3">
    <source>
        <dbReference type="Proteomes" id="UP000241540"/>
    </source>
</evidence>
<keyword evidence="1" id="KW-1133">Transmembrane helix</keyword>
<reference evidence="2 3" key="1">
    <citation type="journal article" date="2016" name="Front. Microbiol.">
        <title>Comprehensive Phylogenetic Analysis of Bovine Non-aureus Staphylococci Species Based on Whole-Genome Sequencing.</title>
        <authorList>
            <person name="Naushad S."/>
            <person name="Barkema H.W."/>
            <person name="Luby C."/>
            <person name="Condas L.A."/>
            <person name="Nobrega D.B."/>
            <person name="Carson D.A."/>
            <person name="De Buck J."/>
        </authorList>
    </citation>
    <scope>NUCLEOTIDE SEQUENCE [LARGE SCALE GENOMIC DNA]</scope>
    <source>
        <strain evidence="2 3">SNUC 5336</strain>
    </source>
</reference>
<accession>A0A974L160</accession>
<dbReference type="Proteomes" id="UP000241540">
    <property type="component" value="Unassembled WGS sequence"/>
</dbReference>
<proteinExistence type="predicted"/>
<evidence type="ECO:0000313" key="2">
    <source>
        <dbReference type="EMBL" id="PTK31948.1"/>
    </source>
</evidence>
<name>A0A974L160_STAHO</name>
<organism evidence="2 3">
    <name type="scientific">Staphylococcus hominis</name>
    <dbReference type="NCBI Taxonomy" id="1290"/>
    <lineage>
        <taxon>Bacteria</taxon>
        <taxon>Bacillati</taxon>
        <taxon>Bacillota</taxon>
        <taxon>Bacilli</taxon>
        <taxon>Bacillales</taxon>
        <taxon>Staphylococcaceae</taxon>
        <taxon>Staphylococcus</taxon>
    </lineage>
</organism>
<protein>
    <submittedName>
        <fullName evidence="2">Uncharacterized protein</fullName>
    </submittedName>
</protein>
<comment type="caution">
    <text evidence="2">The sequence shown here is derived from an EMBL/GenBank/DDBJ whole genome shotgun (WGS) entry which is preliminary data.</text>
</comment>
<feature type="transmembrane region" description="Helical" evidence="1">
    <location>
        <begin position="61"/>
        <end position="86"/>
    </location>
</feature>
<feature type="transmembrane region" description="Helical" evidence="1">
    <location>
        <begin position="98"/>
        <end position="118"/>
    </location>
</feature>
<keyword evidence="1" id="KW-0812">Transmembrane</keyword>
<feature type="transmembrane region" description="Helical" evidence="1">
    <location>
        <begin position="21"/>
        <end position="41"/>
    </location>
</feature>
<evidence type="ECO:0000256" key="1">
    <source>
        <dbReference type="SAM" id="Phobius"/>
    </source>
</evidence>
<feature type="transmembrane region" description="Helical" evidence="1">
    <location>
        <begin position="130"/>
        <end position="149"/>
    </location>
</feature>
<dbReference type="EMBL" id="PZHX01000003">
    <property type="protein sequence ID" value="PTK31948.1"/>
    <property type="molecule type" value="Genomic_DNA"/>
</dbReference>
<sequence>MITIRKLNELRELFKKNLLQLNIATIGFDVLIISTSIIGMIKSIELINKNTSELKNASVFYYNISGVVDIQIMGWLLLVSCFLLLISVFIRTPNEFRLMILGGLVSGLVYFAFGILAVDNASLYATYYNNLINGWVQIIIAGMGAIGIWKTKV</sequence>
<keyword evidence="1" id="KW-0472">Membrane</keyword>